<dbReference type="Proteomes" id="UP000624325">
    <property type="component" value="Unassembled WGS sequence"/>
</dbReference>
<dbReference type="Gene3D" id="2.30.320.10">
    <property type="entry name" value="YwqG-like"/>
    <property type="match status" value="1"/>
</dbReference>
<evidence type="ECO:0000313" key="1">
    <source>
        <dbReference type="EMBL" id="GIF58139.1"/>
    </source>
</evidence>
<proteinExistence type="predicted"/>
<dbReference type="SUPFAM" id="SSF103032">
    <property type="entry name" value="Hypothetical protein YwqG"/>
    <property type="match status" value="1"/>
</dbReference>
<sequence length="282" mass="31034">MPLDTDLVEVARRHLPEPVADRWIGLLRPGLWLRKALPGESVVARLGGLPELPRDVGWPRWKGQGWLGFVAAIDCGSLPADSLDIALPGDGTLLFFYRDRDEVVGTWAPETQAGARVTYVPAGVPTSPRSTPSGVPTYREVALTAEAIVTGPDWDHPAFRASITDLAPEHRAFMDDYRNRDDFAWALSDLVGRPWHGVGGHADPVQGPVEMDAAQVVLGGRADWTGPAVHEEAQRWVLLAQIDSDEEANMCWGDVGTLYWLVRPADLRARDFDRAVFTWQCG</sequence>
<gene>
    <name evidence="1" type="ORF">Air01nite_42340</name>
</gene>
<dbReference type="Pfam" id="PF09234">
    <property type="entry name" value="DUF1963"/>
    <property type="match status" value="1"/>
</dbReference>
<dbReference type="InterPro" id="IPR035948">
    <property type="entry name" value="YwqG-like_sf"/>
</dbReference>
<comment type="caution">
    <text evidence="1">The sequence shown here is derived from an EMBL/GenBank/DDBJ whole genome shotgun (WGS) entry which is preliminary data.</text>
</comment>
<reference evidence="1 2" key="1">
    <citation type="submission" date="2021-01" db="EMBL/GenBank/DDBJ databases">
        <title>Whole genome shotgun sequence of Asanoa iriomotensis NBRC 100142.</title>
        <authorList>
            <person name="Komaki H."/>
            <person name="Tamura T."/>
        </authorList>
    </citation>
    <scope>NUCLEOTIDE SEQUENCE [LARGE SCALE GENOMIC DNA]</scope>
    <source>
        <strain evidence="1 2">NBRC 100142</strain>
    </source>
</reference>
<dbReference type="PANTHER" id="PTHR36436">
    <property type="entry name" value="SLL5081 PROTEIN"/>
    <property type="match status" value="1"/>
</dbReference>
<dbReference type="EMBL" id="BONC01000030">
    <property type="protein sequence ID" value="GIF58139.1"/>
    <property type="molecule type" value="Genomic_DNA"/>
</dbReference>
<dbReference type="PANTHER" id="PTHR36436:SF6">
    <property type="entry name" value="SLL5081 PROTEIN"/>
    <property type="match status" value="1"/>
</dbReference>
<dbReference type="InterPro" id="IPR015315">
    <property type="entry name" value="DUF1963"/>
</dbReference>
<dbReference type="RefSeq" id="WP_203704519.1">
    <property type="nucleotide sequence ID" value="NZ_BAAALU010000004.1"/>
</dbReference>
<organism evidence="1 2">
    <name type="scientific">Asanoa iriomotensis</name>
    <dbReference type="NCBI Taxonomy" id="234613"/>
    <lineage>
        <taxon>Bacteria</taxon>
        <taxon>Bacillati</taxon>
        <taxon>Actinomycetota</taxon>
        <taxon>Actinomycetes</taxon>
        <taxon>Micromonosporales</taxon>
        <taxon>Micromonosporaceae</taxon>
        <taxon>Asanoa</taxon>
    </lineage>
</organism>
<evidence type="ECO:0000313" key="2">
    <source>
        <dbReference type="Proteomes" id="UP000624325"/>
    </source>
</evidence>
<accession>A0ABQ4C5V7</accession>
<name>A0ABQ4C5V7_9ACTN</name>
<keyword evidence="2" id="KW-1185">Reference proteome</keyword>
<protein>
    <recommendedName>
        <fullName evidence="3">DUF1963 domain-containing protein</fullName>
    </recommendedName>
</protein>
<evidence type="ECO:0008006" key="3">
    <source>
        <dbReference type="Google" id="ProtNLM"/>
    </source>
</evidence>